<dbReference type="AlphaFoldDB" id="A0A1X2GPC8"/>
<dbReference type="EMBL" id="MCGT01000006">
    <property type="protein sequence ID" value="ORX58683.1"/>
    <property type="molecule type" value="Genomic_DNA"/>
</dbReference>
<dbReference type="OrthoDB" id="349045at2759"/>
<dbReference type="PANTHER" id="PTHR42107">
    <property type="entry name" value="YALI0D24453P"/>
    <property type="match status" value="1"/>
</dbReference>
<keyword evidence="3" id="KW-1185">Reference proteome</keyword>
<evidence type="ECO:0000313" key="3">
    <source>
        <dbReference type="Proteomes" id="UP000242146"/>
    </source>
</evidence>
<dbReference type="STRING" id="101127.A0A1X2GPC8"/>
<reference evidence="2 3" key="1">
    <citation type="submission" date="2016-07" db="EMBL/GenBank/DDBJ databases">
        <title>Pervasive Adenine N6-methylation of Active Genes in Fungi.</title>
        <authorList>
            <consortium name="DOE Joint Genome Institute"/>
            <person name="Mondo S.J."/>
            <person name="Dannebaum R.O."/>
            <person name="Kuo R.C."/>
            <person name="Labutti K."/>
            <person name="Haridas S."/>
            <person name="Kuo A."/>
            <person name="Salamov A."/>
            <person name="Ahrendt S.R."/>
            <person name="Lipzen A."/>
            <person name="Sullivan W."/>
            <person name="Andreopoulos W.B."/>
            <person name="Clum A."/>
            <person name="Lindquist E."/>
            <person name="Daum C."/>
            <person name="Ramamoorthy G.K."/>
            <person name="Gryganskyi A."/>
            <person name="Culley D."/>
            <person name="Magnuson J.K."/>
            <person name="James T.Y."/>
            <person name="O'Malley M.A."/>
            <person name="Stajich J.E."/>
            <person name="Spatafora J.W."/>
            <person name="Visel A."/>
            <person name="Grigoriev I.V."/>
        </authorList>
    </citation>
    <scope>NUCLEOTIDE SEQUENCE [LARGE SCALE GENOMIC DNA]</scope>
    <source>
        <strain evidence="2 3">NRRL 3301</strain>
    </source>
</reference>
<gene>
    <name evidence="2" type="ORF">DM01DRAFT_1333298</name>
</gene>
<feature type="region of interest" description="Disordered" evidence="1">
    <location>
        <begin position="299"/>
        <end position="372"/>
    </location>
</feature>
<accession>A0A1X2GPC8</accession>
<organism evidence="2 3">
    <name type="scientific">Hesseltinella vesiculosa</name>
    <dbReference type="NCBI Taxonomy" id="101127"/>
    <lineage>
        <taxon>Eukaryota</taxon>
        <taxon>Fungi</taxon>
        <taxon>Fungi incertae sedis</taxon>
        <taxon>Mucoromycota</taxon>
        <taxon>Mucoromycotina</taxon>
        <taxon>Mucoromycetes</taxon>
        <taxon>Mucorales</taxon>
        <taxon>Cunninghamellaceae</taxon>
        <taxon>Hesseltinella</taxon>
    </lineage>
</organism>
<proteinExistence type="predicted"/>
<comment type="caution">
    <text evidence="2">The sequence shown here is derived from an EMBL/GenBank/DDBJ whole genome shotgun (WGS) entry which is preliminary data.</text>
</comment>
<dbReference type="Proteomes" id="UP000242146">
    <property type="component" value="Unassembled WGS sequence"/>
</dbReference>
<evidence type="ECO:0000256" key="1">
    <source>
        <dbReference type="SAM" id="MobiDB-lite"/>
    </source>
</evidence>
<protein>
    <recommendedName>
        <fullName evidence="4">WHIM1 domain-containing protein</fullName>
    </recommendedName>
</protein>
<evidence type="ECO:0008006" key="4">
    <source>
        <dbReference type="Google" id="ProtNLM"/>
    </source>
</evidence>
<sequence>MSTVPDAQLNGSIALTAADYWEIAFIYAFCVLFDQTDIAPIFAPPAITPQSLEQAIVDNRPDLLNDLLCAFLSNALNRKKLIEIGPTTRVLQEQINLKLQTQEFDLGYNPVTSKGFVVLEGLTKLKILYALVEWQLQESKAVRTIIDHFYSGPRSQIQSAENPLAPIPFGVDNQKRAYWRFGDSPYLWRERRSLKKGCEWEIVCKDMDQLKAFADGLAGSMCASEQEMQETITDNLIPVLEAKQREHERREAHKARRLAMAMEQPVARDLPPRRARGKRVCYTDSYVEDNFGDGSYVEEEYQEEHHQSPPTRATRSSGRLNGAAAISDYEHKKASTSAWPSPPSTHEDEDDNDMDVDSSDSPPRRLTIFVRL</sequence>
<dbReference type="PANTHER" id="PTHR42107:SF1">
    <property type="entry name" value="WHIM1 DOMAIN-CONTAINING PROTEIN"/>
    <property type="match status" value="1"/>
</dbReference>
<feature type="compositionally biased region" description="Acidic residues" evidence="1">
    <location>
        <begin position="347"/>
        <end position="358"/>
    </location>
</feature>
<name>A0A1X2GPC8_9FUNG</name>
<evidence type="ECO:0000313" key="2">
    <source>
        <dbReference type="EMBL" id="ORX58683.1"/>
    </source>
</evidence>